<dbReference type="FunFam" id="3.40.1180.10:FF:000001">
    <property type="entry name" value="(2E,6E)-farnesyl-diphosphate-specific ditrans,polycis-undecaprenyl-diphosphate synthase"/>
    <property type="match status" value="1"/>
</dbReference>
<dbReference type="NCBIfam" id="TIGR00055">
    <property type="entry name" value="uppS"/>
    <property type="match status" value="1"/>
</dbReference>
<evidence type="ECO:0000313" key="4">
    <source>
        <dbReference type="Proteomes" id="UP000184207"/>
    </source>
</evidence>
<feature type="binding site" evidence="2">
    <location>
        <position position="64"/>
    </location>
    <ligand>
        <name>substrate</name>
    </ligand>
</feature>
<dbReference type="EMBL" id="FRDJ01000001">
    <property type="protein sequence ID" value="SHN49688.1"/>
    <property type="molecule type" value="Genomic_DNA"/>
</dbReference>
<evidence type="ECO:0000313" key="3">
    <source>
        <dbReference type="EMBL" id="SHN49688.1"/>
    </source>
</evidence>
<comment type="subunit">
    <text evidence="2">Homodimer.</text>
</comment>
<dbReference type="STRING" id="1121883.SAMN02745226_00158"/>
<feature type="binding site" evidence="2">
    <location>
        <begin position="180"/>
        <end position="182"/>
    </location>
    <ligand>
        <name>substrate</name>
    </ligand>
</feature>
<dbReference type="HAMAP" id="MF_01139">
    <property type="entry name" value="ISPT"/>
    <property type="match status" value="1"/>
</dbReference>
<dbReference type="SUPFAM" id="SSF64005">
    <property type="entry name" value="Undecaprenyl diphosphate synthase"/>
    <property type="match status" value="1"/>
</dbReference>
<dbReference type="AlphaFoldDB" id="A0A1M7RUC3"/>
<keyword evidence="2" id="KW-0479">Metal-binding</keyword>
<proteinExistence type="inferred from homology"/>
<comment type="cofactor">
    <cofactor evidence="2">
        <name>Mg(2+)</name>
        <dbReference type="ChEBI" id="CHEBI:18420"/>
    </cofactor>
    <text evidence="2">Binds 2 magnesium ions per subunit.</text>
</comment>
<dbReference type="GO" id="GO:0045547">
    <property type="term" value="F:ditrans,polycis-polyprenyl diphosphate synthase [(2E,6E)-farnesyl diphosphate specific] activity"/>
    <property type="evidence" value="ECO:0007669"/>
    <property type="project" value="TreeGrafter"/>
</dbReference>
<dbReference type="GO" id="GO:0016094">
    <property type="term" value="P:polyprenol biosynthetic process"/>
    <property type="evidence" value="ECO:0007669"/>
    <property type="project" value="TreeGrafter"/>
</dbReference>
<name>A0A1M7RUC3_FERGO</name>
<comment type="similarity">
    <text evidence="2">Belongs to the UPP synthase family.</text>
</comment>
<reference evidence="4" key="1">
    <citation type="submission" date="2016-12" db="EMBL/GenBank/DDBJ databases">
        <authorList>
            <person name="Varghese N."/>
            <person name="Submissions S."/>
        </authorList>
    </citation>
    <scope>NUCLEOTIDE SEQUENCE [LARGE SCALE GENOMIC DNA]</scope>
    <source>
        <strain evidence="4">DSM 13020</strain>
    </source>
</reference>
<feature type="binding site" evidence="2">
    <location>
        <begin position="14"/>
        <end position="17"/>
    </location>
    <ligand>
        <name>substrate</name>
    </ligand>
</feature>
<dbReference type="GO" id="GO:0000287">
    <property type="term" value="F:magnesium ion binding"/>
    <property type="evidence" value="ECO:0007669"/>
    <property type="project" value="UniProtKB-UniRule"/>
</dbReference>
<evidence type="ECO:0000256" key="1">
    <source>
        <dbReference type="ARBA" id="ARBA00022679"/>
    </source>
</evidence>
<dbReference type="CDD" id="cd00475">
    <property type="entry name" value="Cis_IPPS"/>
    <property type="match status" value="1"/>
</dbReference>
<feature type="binding site" evidence="2">
    <location>
        <position position="18"/>
    </location>
    <ligand>
        <name>substrate</name>
    </ligand>
</feature>
<feature type="binding site" evidence="2">
    <location>
        <position position="193"/>
    </location>
    <ligand>
        <name>Mg(2+)</name>
        <dbReference type="ChEBI" id="CHEBI:18420"/>
    </ligand>
</feature>
<keyword evidence="4" id="KW-1185">Reference proteome</keyword>
<dbReference type="Proteomes" id="UP000184207">
    <property type="component" value="Unassembled WGS sequence"/>
</dbReference>
<dbReference type="InterPro" id="IPR001441">
    <property type="entry name" value="UPP_synth-like"/>
</dbReference>
<dbReference type="PROSITE" id="PS01066">
    <property type="entry name" value="UPP_SYNTHASE"/>
    <property type="match status" value="1"/>
</dbReference>
<organism evidence="3 4">
    <name type="scientific">Fervidobacterium gondwanense DSM 13020</name>
    <dbReference type="NCBI Taxonomy" id="1121883"/>
    <lineage>
        <taxon>Bacteria</taxon>
        <taxon>Thermotogati</taxon>
        <taxon>Thermotogota</taxon>
        <taxon>Thermotogae</taxon>
        <taxon>Thermotogales</taxon>
        <taxon>Fervidobacteriaceae</taxon>
        <taxon>Fervidobacterium</taxon>
    </lineage>
</organism>
<feature type="binding site" evidence="2">
    <location>
        <begin position="58"/>
        <end position="60"/>
    </location>
    <ligand>
        <name>substrate</name>
    </ligand>
</feature>
<feature type="active site" evidence="2">
    <location>
        <position position="13"/>
    </location>
</feature>
<dbReference type="PANTHER" id="PTHR10291">
    <property type="entry name" value="DEHYDRODOLICHYL DIPHOSPHATE SYNTHASE FAMILY MEMBER"/>
    <property type="match status" value="1"/>
</dbReference>
<dbReference type="OrthoDB" id="4191603at2"/>
<feature type="binding site" evidence="2">
    <location>
        <position position="26"/>
    </location>
    <ligand>
        <name>substrate</name>
    </ligand>
</feature>
<keyword evidence="2" id="KW-0460">Magnesium</keyword>
<feature type="binding site" evidence="2">
    <location>
        <position position="174"/>
    </location>
    <ligand>
        <name>substrate</name>
    </ligand>
</feature>
<dbReference type="PANTHER" id="PTHR10291:SF0">
    <property type="entry name" value="DEHYDRODOLICHYL DIPHOSPHATE SYNTHASE 2"/>
    <property type="match status" value="1"/>
</dbReference>
<feature type="active site" description="Proton acceptor" evidence="2">
    <location>
        <position position="61"/>
    </location>
</feature>
<dbReference type="Pfam" id="PF01255">
    <property type="entry name" value="Prenyltransf"/>
    <property type="match status" value="1"/>
</dbReference>
<dbReference type="EC" id="2.5.1.-" evidence="2"/>
<dbReference type="InterPro" id="IPR018520">
    <property type="entry name" value="UPP_synth-like_CS"/>
</dbReference>
<protein>
    <recommendedName>
        <fullName evidence="2">Isoprenyl transferase</fullName>
        <ecNumber evidence="2">2.5.1.-</ecNumber>
    </recommendedName>
</protein>
<dbReference type="RefSeq" id="WP_072757319.1">
    <property type="nucleotide sequence ID" value="NZ_FRDJ01000001.1"/>
</dbReference>
<dbReference type="InterPro" id="IPR036424">
    <property type="entry name" value="UPP_synth-like_sf"/>
</dbReference>
<evidence type="ECO:0000256" key="2">
    <source>
        <dbReference type="HAMAP-Rule" id="MF_01139"/>
    </source>
</evidence>
<dbReference type="Gene3D" id="3.40.1180.10">
    <property type="entry name" value="Decaprenyl diphosphate synthase-like"/>
    <property type="match status" value="1"/>
</dbReference>
<feature type="binding site" evidence="2">
    <location>
        <position position="13"/>
    </location>
    <ligand>
        <name>Mg(2+)</name>
        <dbReference type="ChEBI" id="CHEBI:18420"/>
    </ligand>
</feature>
<keyword evidence="1 2" id="KW-0808">Transferase</keyword>
<sequence>MDKPLTHIAFIMDGNGRWAQKQGKPRTYGHYVGAYKIEEVVRWCAARGVKYTTFYAFSTENWKRPPKEVEFILGLLVEKIGEFYERMSKENVRLRFIGRLDGLPDIVREKCIEYEEKTKDNTKIQVIMALNYGGRTEIVDAVKKIFEEKAEISEENFKNYLYAPDVPDPDLVVRTSGEMRISNFLIWQIAYSELYFSNLLWPEFSEEELDRAIESYRKRERRFGGIRGNG</sequence>
<comment type="function">
    <text evidence="2">Catalyzes the condensation of isopentenyl diphosphate (IPP) with allylic pyrophosphates generating different type of terpenoids.</text>
</comment>
<feature type="binding site" evidence="2">
    <location>
        <position position="62"/>
    </location>
    <ligand>
        <name>substrate</name>
    </ligand>
</feature>
<feature type="binding site" evidence="2">
    <location>
        <position position="30"/>
    </location>
    <ligand>
        <name>substrate</name>
    </ligand>
</feature>
<accession>A0A1M7RUC3</accession>
<gene>
    <name evidence="3" type="ORF">SAMN02745226_00158</name>
</gene>